<evidence type="ECO:0000313" key="2">
    <source>
        <dbReference type="Proteomes" id="UP000595437"/>
    </source>
</evidence>
<dbReference type="Proteomes" id="UP000595437">
    <property type="component" value="Chromosome 12"/>
</dbReference>
<reference evidence="2" key="1">
    <citation type="submission" date="2021-01" db="EMBL/GenBank/DDBJ databases">
        <title>Caligus Genome Assembly.</title>
        <authorList>
            <person name="Gallardo-Escarate C."/>
        </authorList>
    </citation>
    <scope>NUCLEOTIDE SEQUENCE [LARGE SCALE GENOMIC DNA]</scope>
</reference>
<name>A0A7T8GSX1_CALRO</name>
<proteinExistence type="predicted"/>
<protein>
    <submittedName>
        <fullName evidence="1">Uncharacterized protein</fullName>
    </submittedName>
</protein>
<dbReference type="EMBL" id="CP045901">
    <property type="protein sequence ID" value="QQP37229.1"/>
    <property type="molecule type" value="Genomic_DNA"/>
</dbReference>
<gene>
    <name evidence="1" type="ORF">FKW44_017432</name>
</gene>
<accession>A0A7T8GSX1</accession>
<keyword evidence="2" id="KW-1185">Reference proteome</keyword>
<dbReference type="AlphaFoldDB" id="A0A7T8GSX1"/>
<organism evidence="1 2">
    <name type="scientific">Caligus rogercresseyi</name>
    <name type="common">Sea louse</name>
    <dbReference type="NCBI Taxonomy" id="217165"/>
    <lineage>
        <taxon>Eukaryota</taxon>
        <taxon>Metazoa</taxon>
        <taxon>Ecdysozoa</taxon>
        <taxon>Arthropoda</taxon>
        <taxon>Crustacea</taxon>
        <taxon>Multicrustacea</taxon>
        <taxon>Hexanauplia</taxon>
        <taxon>Copepoda</taxon>
        <taxon>Siphonostomatoida</taxon>
        <taxon>Caligidae</taxon>
        <taxon>Caligus</taxon>
    </lineage>
</organism>
<evidence type="ECO:0000313" key="1">
    <source>
        <dbReference type="EMBL" id="QQP37229.1"/>
    </source>
</evidence>
<sequence length="68" mass="7401">MGLRVLPNTLGVFWGYKPTANGPSGSAEHTRGVWGYKFPANGPRVPPNLIGCFGVTYPLPIGPWFRQT</sequence>